<dbReference type="Proteomes" id="UP001190466">
    <property type="component" value="Chromosome"/>
</dbReference>
<proteinExistence type="predicted"/>
<keyword evidence="2" id="KW-1185">Reference proteome</keyword>
<sequence length="69" mass="6990">MLDGKATVTPGPNAEPSDVTVRCAAPTIAAIVGRALTIEAALSDGKFDVSGDPAAVAALLELIERMLAR</sequence>
<evidence type="ECO:0000313" key="1">
    <source>
        <dbReference type="EMBL" id="CAJ1578342.1"/>
    </source>
</evidence>
<dbReference type="Gene3D" id="3.30.1050.10">
    <property type="entry name" value="SCP2 sterol-binding domain"/>
    <property type="match status" value="1"/>
</dbReference>
<evidence type="ECO:0000313" key="2">
    <source>
        <dbReference type="Proteomes" id="UP001190466"/>
    </source>
</evidence>
<protein>
    <recommendedName>
        <fullName evidence="3">Alkyl sulfatase C-terminal domain-containing protein</fullName>
    </recommendedName>
</protein>
<evidence type="ECO:0008006" key="3">
    <source>
        <dbReference type="Google" id="ProtNLM"/>
    </source>
</evidence>
<dbReference type="EMBL" id="OY726395">
    <property type="protein sequence ID" value="CAJ1578342.1"/>
    <property type="molecule type" value="Genomic_DNA"/>
</dbReference>
<gene>
    <name evidence="1" type="ORF">MU0050_000035</name>
</gene>
<organism evidence="1 2">
    <name type="scientific">[Mycobacterium] wendilense</name>
    <dbReference type="NCBI Taxonomy" id="3064284"/>
    <lineage>
        <taxon>Bacteria</taxon>
        <taxon>Bacillati</taxon>
        <taxon>Actinomycetota</taxon>
        <taxon>Actinomycetes</taxon>
        <taxon>Mycobacteriales</taxon>
        <taxon>Mycobacteriaceae</taxon>
        <taxon>Mycolicibacter</taxon>
    </lineage>
</organism>
<dbReference type="InterPro" id="IPR036527">
    <property type="entry name" value="SCP2_sterol-bd_dom_sf"/>
</dbReference>
<dbReference type="SUPFAM" id="SSF55718">
    <property type="entry name" value="SCP-like"/>
    <property type="match status" value="1"/>
</dbReference>
<accession>A0ABM9M7U2</accession>
<reference evidence="1 2" key="1">
    <citation type="submission" date="2023-08" db="EMBL/GenBank/DDBJ databases">
        <authorList>
            <person name="Folkvardsen B D."/>
            <person name="Norman A."/>
        </authorList>
    </citation>
    <scope>NUCLEOTIDE SEQUENCE [LARGE SCALE GENOMIC DNA]</scope>
    <source>
        <strain evidence="1 2">Mu0050</strain>
    </source>
</reference>
<name>A0ABM9M7U2_9MYCO</name>